<dbReference type="EMBL" id="CAFBOZ010000151">
    <property type="protein sequence ID" value="CAB5008598.1"/>
    <property type="molecule type" value="Genomic_DNA"/>
</dbReference>
<dbReference type="Gene3D" id="3.40.50.2000">
    <property type="entry name" value="Glycogen Phosphorylase B"/>
    <property type="match status" value="2"/>
</dbReference>
<dbReference type="InterPro" id="IPR029767">
    <property type="entry name" value="WecB-like"/>
</dbReference>
<dbReference type="NCBIfam" id="TIGR00236">
    <property type="entry name" value="wecB"/>
    <property type="match status" value="1"/>
</dbReference>
<dbReference type="PANTHER" id="PTHR43174">
    <property type="entry name" value="UDP-N-ACETYLGLUCOSAMINE 2-EPIMERASE"/>
    <property type="match status" value="1"/>
</dbReference>
<protein>
    <submittedName>
        <fullName evidence="2">Unannotated protein</fullName>
    </submittedName>
</protein>
<organism evidence="2">
    <name type="scientific">freshwater metagenome</name>
    <dbReference type="NCBI Taxonomy" id="449393"/>
    <lineage>
        <taxon>unclassified sequences</taxon>
        <taxon>metagenomes</taxon>
        <taxon>ecological metagenomes</taxon>
    </lineage>
</organism>
<proteinExistence type="predicted"/>
<dbReference type="SUPFAM" id="SSF53756">
    <property type="entry name" value="UDP-Glycosyltransferase/glycogen phosphorylase"/>
    <property type="match status" value="1"/>
</dbReference>
<sequence length="362" mass="38520">MSPLVLHVTGARPNFPKAAPVIAALNARGVQQHLVHTGQHYDDRMSEVFFRELGLPRPDVNLGVGSGGHGSQTAAILAAMEVLLLELEPALVMVYGDVNSTIAAALAAVKIGIPVAHVEAGLRSFDRTMPEEINRVLTDQISELLLCTSPEALAHLGAEGVAPERMHFVGNPMIDTLLASLDRFDDQGLVAALGIEGPFGVATIHRPANVDDPATAAAMVGLLHGAADRLDIIIPLHPRGRANLEAAGLSSHPRLHVQEPLGYLQFMGVVRRAQVVLTDSGGVQEETTVLRVPCLTMRPNTERPVTITDGTNQLVTADTLLPALDAVLRQGGVGHDRIPPLWDGRAGERVADVVVRWLAARP</sequence>
<name>A0A6J7PTL2_9ZZZZ</name>
<feature type="domain" description="UDP-N-acetylglucosamine 2-epimerase" evidence="1">
    <location>
        <begin position="25"/>
        <end position="354"/>
    </location>
</feature>
<dbReference type="AlphaFoldDB" id="A0A6J7PTL2"/>
<evidence type="ECO:0000259" key="1">
    <source>
        <dbReference type="Pfam" id="PF02350"/>
    </source>
</evidence>
<accession>A0A6J7PTL2</accession>
<reference evidence="2" key="1">
    <citation type="submission" date="2020-05" db="EMBL/GenBank/DDBJ databases">
        <authorList>
            <person name="Chiriac C."/>
            <person name="Salcher M."/>
            <person name="Ghai R."/>
            <person name="Kavagutti S V."/>
        </authorList>
    </citation>
    <scope>NUCLEOTIDE SEQUENCE</scope>
</reference>
<dbReference type="Pfam" id="PF02350">
    <property type="entry name" value="Epimerase_2"/>
    <property type="match status" value="1"/>
</dbReference>
<evidence type="ECO:0000313" key="2">
    <source>
        <dbReference type="EMBL" id="CAB5008598.1"/>
    </source>
</evidence>
<gene>
    <name evidence="2" type="ORF">UFOPK3992_01108</name>
</gene>
<dbReference type="PANTHER" id="PTHR43174:SF1">
    <property type="entry name" value="UDP-N-ACETYLGLUCOSAMINE 2-EPIMERASE"/>
    <property type="match status" value="1"/>
</dbReference>
<dbReference type="InterPro" id="IPR003331">
    <property type="entry name" value="UDP_GlcNAc_Epimerase_2_dom"/>
</dbReference>
<dbReference type="CDD" id="cd03786">
    <property type="entry name" value="GTB_UDP-GlcNAc_2-Epimerase"/>
    <property type="match status" value="1"/>
</dbReference>